<protein>
    <recommendedName>
        <fullName evidence="3">Clathrin/coatomer adaptor adaptin-like N-terminal domain-containing protein</fullName>
    </recommendedName>
</protein>
<name>A0A1J4JLK9_9EUKA</name>
<evidence type="ECO:0000313" key="1">
    <source>
        <dbReference type="EMBL" id="OHS98451.1"/>
    </source>
</evidence>
<dbReference type="EMBL" id="MLAK01001054">
    <property type="protein sequence ID" value="OHS98451.1"/>
    <property type="molecule type" value="Genomic_DNA"/>
</dbReference>
<gene>
    <name evidence="1" type="ORF">TRFO_35113</name>
</gene>
<sequence>MNLIQKANELLFSLNTNNVNLIRQALDFFESFAEDPNVLPLTVWPPFLMFICSETHPSELIKRGEALCIRFAKIYEILCDISQVADLFQFVKPNTLEIFLYVIHFLPNVIDNSIVKRLFTLLEDESCSKKAIILIIKIVQNSPNPTITKSILDKFKQDALQYSDTIGGDLILQTLVFYNFIQNDVISAYGQSKVPENVIAAYQALYTIKGQPELFSLSNVLLHITSSNEKLRNEALEFIRRYASGAVNEPLLRIIFSLFESAIKYESEKAALLLIRIASDPKRCIYVFKVGVVDSWLQAKPKVAVNLLKLYIASINSDERAKTFLSQHQLAGTYFANVLRANDENAAVACCWTLVQSKITPSLANSLMHSEFVSLLCDFMMNENTDPLKYVHFLNALAMISPHVYHSKFNEVLQVIMNMVNNKVFISYYCIITLATLSEHPETHSTLVSANIFAVLSRYNDNGESKKYQQKLFSNLKKSGFLNFA</sequence>
<dbReference type="InterPro" id="IPR011989">
    <property type="entry name" value="ARM-like"/>
</dbReference>
<evidence type="ECO:0000313" key="2">
    <source>
        <dbReference type="Proteomes" id="UP000179807"/>
    </source>
</evidence>
<reference evidence="1" key="1">
    <citation type="submission" date="2016-10" db="EMBL/GenBank/DDBJ databases">
        <authorList>
            <person name="Benchimol M."/>
            <person name="Almeida L.G."/>
            <person name="Vasconcelos A.T."/>
            <person name="Perreira-Neves A."/>
            <person name="Rosa I.A."/>
            <person name="Tasca T."/>
            <person name="Bogo M.R."/>
            <person name="de Souza W."/>
        </authorList>
    </citation>
    <scope>NUCLEOTIDE SEQUENCE [LARGE SCALE GENOMIC DNA]</scope>
    <source>
        <strain evidence="1">K</strain>
    </source>
</reference>
<keyword evidence="2" id="KW-1185">Reference proteome</keyword>
<dbReference type="SUPFAM" id="SSF48371">
    <property type="entry name" value="ARM repeat"/>
    <property type="match status" value="1"/>
</dbReference>
<dbReference type="RefSeq" id="XP_068351588.1">
    <property type="nucleotide sequence ID" value="XM_068510069.1"/>
</dbReference>
<dbReference type="VEuPathDB" id="TrichDB:TRFO_35113"/>
<comment type="caution">
    <text evidence="1">The sequence shown here is derived from an EMBL/GenBank/DDBJ whole genome shotgun (WGS) entry which is preliminary data.</text>
</comment>
<evidence type="ECO:0008006" key="3">
    <source>
        <dbReference type="Google" id="ProtNLM"/>
    </source>
</evidence>
<dbReference type="Gene3D" id="1.25.10.10">
    <property type="entry name" value="Leucine-rich Repeat Variant"/>
    <property type="match status" value="1"/>
</dbReference>
<dbReference type="Proteomes" id="UP000179807">
    <property type="component" value="Unassembled WGS sequence"/>
</dbReference>
<dbReference type="GeneID" id="94844773"/>
<dbReference type="InterPro" id="IPR016024">
    <property type="entry name" value="ARM-type_fold"/>
</dbReference>
<dbReference type="AlphaFoldDB" id="A0A1J4JLK9"/>
<accession>A0A1J4JLK9</accession>
<proteinExistence type="predicted"/>
<organism evidence="1 2">
    <name type="scientific">Tritrichomonas foetus</name>
    <dbReference type="NCBI Taxonomy" id="1144522"/>
    <lineage>
        <taxon>Eukaryota</taxon>
        <taxon>Metamonada</taxon>
        <taxon>Parabasalia</taxon>
        <taxon>Tritrichomonadida</taxon>
        <taxon>Tritrichomonadidae</taxon>
        <taxon>Tritrichomonas</taxon>
    </lineage>
</organism>